<dbReference type="CDD" id="cd21451">
    <property type="entry name" value="DLC-like_TCTEX1D"/>
    <property type="match status" value="1"/>
</dbReference>
<feature type="compositionally biased region" description="Polar residues" evidence="2">
    <location>
        <begin position="40"/>
        <end position="50"/>
    </location>
</feature>
<dbReference type="Pfam" id="PF03645">
    <property type="entry name" value="Tctex-1"/>
    <property type="match status" value="1"/>
</dbReference>
<dbReference type="EnsemblMetazoa" id="G18710.1">
    <property type="protein sequence ID" value="G18710.1:cds"/>
    <property type="gene ID" value="G18710"/>
</dbReference>
<comment type="similarity">
    <text evidence="1">Belongs to the dynein light chain Tctex-type family.</text>
</comment>
<reference evidence="3" key="1">
    <citation type="submission" date="2022-08" db="UniProtKB">
        <authorList>
            <consortium name="EnsemblMetazoa"/>
        </authorList>
    </citation>
    <scope>IDENTIFICATION</scope>
    <source>
        <strain evidence="3">05x7-T-G4-1.051#20</strain>
    </source>
</reference>
<dbReference type="PANTHER" id="PTHR21255">
    <property type="entry name" value="T-COMPLEX-ASSOCIATED-TESTIS-EXPRESSED 1/ DYNEIN LIGHT CHAIN"/>
    <property type="match status" value="1"/>
</dbReference>
<dbReference type="OrthoDB" id="10248487at2759"/>
<protein>
    <recommendedName>
        <fullName evidence="5">Tctex1 domain-containing protein 1</fullName>
    </recommendedName>
</protein>
<feature type="compositionally biased region" description="Basic and acidic residues" evidence="2">
    <location>
        <begin position="60"/>
        <end position="73"/>
    </location>
</feature>
<accession>A0A8W8JF87</accession>
<dbReference type="PANTHER" id="PTHR21255:SF23">
    <property type="entry name" value="DYNEIN LIGHT CHAIN"/>
    <property type="match status" value="1"/>
</dbReference>
<evidence type="ECO:0000313" key="4">
    <source>
        <dbReference type="Proteomes" id="UP000005408"/>
    </source>
</evidence>
<dbReference type="InterPro" id="IPR038586">
    <property type="entry name" value="Tctex-1-like_sf"/>
</dbReference>
<proteinExistence type="inferred from homology"/>
<keyword evidence="4" id="KW-1185">Reference proteome</keyword>
<sequence length="269" mass="30293">MSRSLLQPKEQFHEMAQGSTSNSRQTVSEVGTDIDGDQDSFFQTALQIQVETAEGTPNRDIGKPEETQDRQQDVKMSSIISTKAVQLMKVANISSFNTRSHAEDVPSDMLQTPDAERRPSLEPMIDITKAFTVNKIAKTLLTNQKTRLQNLEETGNFTINIPLKKFNPNLVQTHLYHILSIALKHVQYEPNLCRHLSKELSEEARDVVKALKFPRYKFVSVVTIGQLKNASIKLCSRSVWSCTTDSYACAEYRNSSLYAVAMIFAGFLD</sequence>
<feature type="region of interest" description="Disordered" evidence="2">
    <location>
        <begin position="1"/>
        <end position="74"/>
    </location>
</feature>
<dbReference type="Proteomes" id="UP000005408">
    <property type="component" value="Unassembled WGS sequence"/>
</dbReference>
<dbReference type="GO" id="GO:0045505">
    <property type="term" value="F:dynein intermediate chain binding"/>
    <property type="evidence" value="ECO:0007669"/>
    <property type="project" value="TreeGrafter"/>
</dbReference>
<dbReference type="GO" id="GO:0005868">
    <property type="term" value="C:cytoplasmic dynein complex"/>
    <property type="evidence" value="ECO:0007669"/>
    <property type="project" value="TreeGrafter"/>
</dbReference>
<evidence type="ECO:0000313" key="3">
    <source>
        <dbReference type="EnsemblMetazoa" id="G18710.1:cds"/>
    </source>
</evidence>
<dbReference type="InterPro" id="IPR005334">
    <property type="entry name" value="Tctex-1-like"/>
</dbReference>
<evidence type="ECO:0000256" key="1">
    <source>
        <dbReference type="ARBA" id="ARBA00005361"/>
    </source>
</evidence>
<dbReference type="Gene3D" id="3.30.1140.40">
    <property type="entry name" value="Tctex-1"/>
    <property type="match status" value="1"/>
</dbReference>
<evidence type="ECO:0000256" key="2">
    <source>
        <dbReference type="SAM" id="MobiDB-lite"/>
    </source>
</evidence>
<name>A0A8W8JF87_MAGGI</name>
<evidence type="ECO:0008006" key="5">
    <source>
        <dbReference type="Google" id="ProtNLM"/>
    </source>
</evidence>
<dbReference type="GO" id="GO:0007018">
    <property type="term" value="P:microtubule-based movement"/>
    <property type="evidence" value="ECO:0007669"/>
    <property type="project" value="TreeGrafter"/>
</dbReference>
<dbReference type="OMA" id="EQFHEMA"/>
<organism evidence="3 4">
    <name type="scientific">Magallana gigas</name>
    <name type="common">Pacific oyster</name>
    <name type="synonym">Crassostrea gigas</name>
    <dbReference type="NCBI Taxonomy" id="29159"/>
    <lineage>
        <taxon>Eukaryota</taxon>
        <taxon>Metazoa</taxon>
        <taxon>Spiralia</taxon>
        <taxon>Lophotrochozoa</taxon>
        <taxon>Mollusca</taxon>
        <taxon>Bivalvia</taxon>
        <taxon>Autobranchia</taxon>
        <taxon>Pteriomorphia</taxon>
        <taxon>Ostreida</taxon>
        <taxon>Ostreoidea</taxon>
        <taxon>Ostreidae</taxon>
        <taxon>Magallana</taxon>
    </lineage>
</organism>
<dbReference type="AlphaFoldDB" id="A0A8W8JF87"/>
<dbReference type="GO" id="GO:0005737">
    <property type="term" value="C:cytoplasm"/>
    <property type="evidence" value="ECO:0007669"/>
    <property type="project" value="TreeGrafter"/>
</dbReference>
<feature type="compositionally biased region" description="Polar residues" evidence="2">
    <location>
        <begin position="17"/>
        <end position="29"/>
    </location>
</feature>